<dbReference type="RefSeq" id="WP_208195526.1">
    <property type="nucleotide sequence ID" value="NZ_CP076023.1"/>
</dbReference>
<protein>
    <submittedName>
        <fullName evidence="7">Oligosaccharide flippase family protein</fullName>
    </submittedName>
</protein>
<feature type="transmembrane region" description="Helical" evidence="6">
    <location>
        <begin position="330"/>
        <end position="350"/>
    </location>
</feature>
<evidence type="ECO:0000313" key="8">
    <source>
        <dbReference type="Proteomes" id="UP000679335"/>
    </source>
</evidence>
<keyword evidence="8" id="KW-1185">Reference proteome</keyword>
<evidence type="ECO:0000256" key="3">
    <source>
        <dbReference type="ARBA" id="ARBA00022692"/>
    </source>
</evidence>
<feature type="transmembrane region" description="Helical" evidence="6">
    <location>
        <begin position="82"/>
        <end position="107"/>
    </location>
</feature>
<dbReference type="InterPro" id="IPR050833">
    <property type="entry name" value="Poly_Biosynth_Transport"/>
</dbReference>
<keyword evidence="5 6" id="KW-0472">Membrane</keyword>
<dbReference type="PANTHER" id="PTHR30250">
    <property type="entry name" value="PST FAMILY PREDICTED COLANIC ACID TRANSPORTER"/>
    <property type="match status" value="1"/>
</dbReference>
<feature type="transmembrane region" description="Helical" evidence="6">
    <location>
        <begin position="149"/>
        <end position="173"/>
    </location>
</feature>
<keyword evidence="3 6" id="KW-0812">Transmembrane</keyword>
<feature type="transmembrane region" description="Helical" evidence="6">
    <location>
        <begin position="386"/>
        <end position="408"/>
    </location>
</feature>
<feature type="transmembrane region" description="Helical" evidence="6">
    <location>
        <begin position="119"/>
        <end position="137"/>
    </location>
</feature>
<feature type="transmembrane region" description="Helical" evidence="6">
    <location>
        <begin position="219"/>
        <end position="236"/>
    </location>
</feature>
<evidence type="ECO:0000256" key="2">
    <source>
        <dbReference type="ARBA" id="ARBA00022475"/>
    </source>
</evidence>
<sequence>MSEVAQSAALRRMSLLSLVGGAASGVGMFALSAVVARSASTSDFADFGFVLALSQVWFILTVAGLELAAPRLLAGRSPEDRGVIVGSVLAVTAALAVGAGVVALLVADPLAGATRSTRVLVLMAAAFGVATGWRAIVERLSAAHGRIGAVAAVKFAEAAVIVGGAAVAVLVLGRPTWNVFAGTAVLAALVAVGAYLAVLHRGTAPWRVSAGTGRQLLAFARYSAPTTVFAVAMMYIDKFALRIGGDDAQYAQYTAYFSGSLLLAVQAVFVLQSIVLPATVRAASGVDVRRHLRRAVPVLLLALPLSFVCSGWLVVQVLGPKYHYVLGEGAVFAVWATLYTINILGMTACVARSSRAMRQESIVLVARTAVAVLALGALVVTGRIDIPTVALVMVALELCESVNVIAMARRHLV</sequence>
<name>A0ABX8GGP1_9CELL</name>
<evidence type="ECO:0000256" key="1">
    <source>
        <dbReference type="ARBA" id="ARBA00004651"/>
    </source>
</evidence>
<keyword evidence="2" id="KW-1003">Cell membrane</keyword>
<evidence type="ECO:0000256" key="4">
    <source>
        <dbReference type="ARBA" id="ARBA00022989"/>
    </source>
</evidence>
<dbReference type="EMBL" id="CP076023">
    <property type="protein sequence ID" value="QWC15035.1"/>
    <property type="molecule type" value="Genomic_DNA"/>
</dbReference>
<comment type="subcellular location">
    <subcellularLocation>
        <location evidence="1">Cell membrane</location>
        <topology evidence="1">Multi-pass membrane protein</topology>
    </subcellularLocation>
</comment>
<proteinExistence type="predicted"/>
<accession>A0ABX8GGP1</accession>
<feature type="transmembrane region" description="Helical" evidence="6">
    <location>
        <begin position="298"/>
        <end position="318"/>
    </location>
</feature>
<feature type="transmembrane region" description="Helical" evidence="6">
    <location>
        <begin position="179"/>
        <end position="198"/>
    </location>
</feature>
<evidence type="ECO:0000256" key="6">
    <source>
        <dbReference type="SAM" id="Phobius"/>
    </source>
</evidence>
<evidence type="ECO:0000256" key="5">
    <source>
        <dbReference type="ARBA" id="ARBA00023136"/>
    </source>
</evidence>
<gene>
    <name evidence="7" type="ORF">KKR89_11905</name>
</gene>
<dbReference type="PANTHER" id="PTHR30250:SF11">
    <property type="entry name" value="O-ANTIGEN TRANSPORTER-RELATED"/>
    <property type="match status" value="1"/>
</dbReference>
<feature type="transmembrane region" description="Helical" evidence="6">
    <location>
        <begin position="256"/>
        <end position="278"/>
    </location>
</feature>
<evidence type="ECO:0000313" key="7">
    <source>
        <dbReference type="EMBL" id="QWC15035.1"/>
    </source>
</evidence>
<feature type="transmembrane region" description="Helical" evidence="6">
    <location>
        <begin position="362"/>
        <end position="380"/>
    </location>
</feature>
<reference evidence="7 8" key="1">
    <citation type="submission" date="2021-05" db="EMBL/GenBank/DDBJ databases">
        <title>Novel species in genus Cellulomonas.</title>
        <authorList>
            <person name="Zhang G."/>
        </authorList>
    </citation>
    <scope>NUCLEOTIDE SEQUENCE [LARGE SCALE GENOMIC DNA]</scope>
    <source>
        <strain evidence="8">zg-ZUI157</strain>
    </source>
</reference>
<organism evidence="7 8">
    <name type="scientific">Cellulomonas dongxiuzhuiae</name>
    <dbReference type="NCBI Taxonomy" id="2819979"/>
    <lineage>
        <taxon>Bacteria</taxon>
        <taxon>Bacillati</taxon>
        <taxon>Actinomycetota</taxon>
        <taxon>Actinomycetes</taxon>
        <taxon>Micrococcales</taxon>
        <taxon>Cellulomonadaceae</taxon>
        <taxon>Cellulomonas</taxon>
    </lineage>
</organism>
<feature type="transmembrane region" description="Helical" evidence="6">
    <location>
        <begin position="48"/>
        <end position="70"/>
    </location>
</feature>
<dbReference type="Proteomes" id="UP000679335">
    <property type="component" value="Chromosome"/>
</dbReference>
<keyword evidence="4 6" id="KW-1133">Transmembrane helix</keyword>